<sequence length="284" mass="31329">MRSRRGTPSRSGGSPPPILQNPAPGGSILIPLSSDLPVHRKPVPDRVCSARTTIPRLLFLTGTTAVPLSSISRARARRTTEPVSVLDSSFLGDETSPSPSSVAKRAIHFKADQLADWEETRWSQEILTVGSDPCGFPESDDPDFIYVADILRSSDPHRDPSDLCARREKRHQPTGSTCLHRRLVFDAVTEILDRKRHVSPWDAFTRSRSLASNGSVGKPLLRSVWAEFLRVRAPIPCDDLLDVTCGAFGRTWQKISGGPIHPLSCPTRCSRSNGRSLRILWQTP</sequence>
<feature type="region of interest" description="Disordered" evidence="1">
    <location>
        <begin position="1"/>
        <end position="26"/>
    </location>
</feature>
<dbReference type="PANTHER" id="PTHR31680:SF12">
    <property type="entry name" value="OS11G0587300 PROTEIN"/>
    <property type="match status" value="1"/>
</dbReference>
<proteinExistence type="predicted"/>
<dbReference type="InterPro" id="IPR025486">
    <property type="entry name" value="DUF4378"/>
</dbReference>
<evidence type="ECO:0000313" key="3">
    <source>
        <dbReference type="EMBL" id="CAD1845982.1"/>
    </source>
</evidence>
<organism evidence="3">
    <name type="scientific">Ananas comosus var. bracteatus</name>
    <name type="common">red pineapple</name>
    <dbReference type="NCBI Taxonomy" id="296719"/>
    <lineage>
        <taxon>Eukaryota</taxon>
        <taxon>Viridiplantae</taxon>
        <taxon>Streptophyta</taxon>
        <taxon>Embryophyta</taxon>
        <taxon>Tracheophyta</taxon>
        <taxon>Spermatophyta</taxon>
        <taxon>Magnoliopsida</taxon>
        <taxon>Liliopsida</taxon>
        <taxon>Poales</taxon>
        <taxon>Bromeliaceae</taxon>
        <taxon>Bromelioideae</taxon>
        <taxon>Ananas</taxon>
    </lineage>
</organism>
<dbReference type="GO" id="GO:0051513">
    <property type="term" value="P:regulation of monopolar cell growth"/>
    <property type="evidence" value="ECO:0007669"/>
    <property type="project" value="InterPro"/>
</dbReference>
<name>A0A6V7QRY3_ANACO</name>
<reference evidence="3" key="1">
    <citation type="submission" date="2020-07" db="EMBL/GenBank/DDBJ databases">
        <authorList>
            <person name="Lin J."/>
        </authorList>
    </citation>
    <scope>NUCLEOTIDE SEQUENCE</scope>
</reference>
<dbReference type="InterPro" id="IPR033334">
    <property type="entry name" value="LNG1/2"/>
</dbReference>
<dbReference type="EMBL" id="CAJEUB010000010">
    <property type="protein sequence ID" value="CAD1845982.1"/>
    <property type="molecule type" value="Genomic_DNA"/>
</dbReference>
<protein>
    <recommendedName>
        <fullName evidence="2">DUF4378 domain-containing protein</fullName>
    </recommendedName>
</protein>
<dbReference type="AlphaFoldDB" id="A0A6V7QRY3"/>
<evidence type="ECO:0000259" key="2">
    <source>
        <dbReference type="Pfam" id="PF14309"/>
    </source>
</evidence>
<dbReference type="Pfam" id="PF14309">
    <property type="entry name" value="DUF4378"/>
    <property type="match status" value="1"/>
</dbReference>
<dbReference type="PANTHER" id="PTHR31680">
    <property type="entry name" value="LONGIFOLIA PROTEIN"/>
    <property type="match status" value="1"/>
</dbReference>
<evidence type="ECO:0000256" key="1">
    <source>
        <dbReference type="SAM" id="MobiDB-lite"/>
    </source>
</evidence>
<feature type="domain" description="DUF4378" evidence="2">
    <location>
        <begin position="143"/>
        <end position="230"/>
    </location>
</feature>
<accession>A0A6V7QRY3</accession>
<gene>
    <name evidence="3" type="ORF">CB5_LOCUS29193</name>
</gene>